<dbReference type="PANTHER" id="PTHR12246">
    <property type="entry name" value="PALMITOYLTRANSFERASE ZDHHC16"/>
    <property type="match status" value="1"/>
</dbReference>
<evidence type="ECO:0000256" key="2">
    <source>
        <dbReference type="ARBA" id="ARBA00022679"/>
    </source>
</evidence>
<evidence type="ECO:0000256" key="6">
    <source>
        <dbReference type="ARBA" id="ARBA00023315"/>
    </source>
</evidence>
<reference evidence="10" key="1">
    <citation type="submission" date="2025-08" db="UniProtKB">
        <authorList>
            <consortium name="RefSeq"/>
        </authorList>
    </citation>
    <scope>IDENTIFICATION</scope>
</reference>
<keyword evidence="3 7" id="KW-0812">Transmembrane</keyword>
<dbReference type="InterPro" id="IPR039859">
    <property type="entry name" value="PFA4/ZDH16/20/ERF2-like"/>
</dbReference>
<dbReference type="GO" id="GO:0016020">
    <property type="term" value="C:membrane"/>
    <property type="evidence" value="ECO:0007669"/>
    <property type="project" value="UniProtKB-SubCell"/>
</dbReference>
<dbReference type="AlphaFoldDB" id="A0AB39Z1K5"/>
<feature type="domain" description="Palmitoyltransferase DHHC" evidence="8">
    <location>
        <begin position="122"/>
        <end position="254"/>
    </location>
</feature>
<dbReference type="Pfam" id="PF01529">
    <property type="entry name" value="DHHC"/>
    <property type="match status" value="1"/>
</dbReference>
<keyword evidence="2 7" id="KW-0808">Transferase</keyword>
<evidence type="ECO:0000256" key="5">
    <source>
        <dbReference type="ARBA" id="ARBA00023136"/>
    </source>
</evidence>
<dbReference type="GO" id="GO:0019706">
    <property type="term" value="F:protein-cysteine S-palmitoyltransferase activity"/>
    <property type="evidence" value="ECO:0007669"/>
    <property type="project" value="UniProtKB-EC"/>
</dbReference>
<comment type="similarity">
    <text evidence="7">Belongs to the DHHC palmitoyltransferase family.</text>
</comment>
<feature type="transmembrane region" description="Helical" evidence="7">
    <location>
        <begin position="78"/>
        <end position="96"/>
    </location>
</feature>
<keyword evidence="6 7" id="KW-0012">Acyltransferase</keyword>
<evidence type="ECO:0000256" key="3">
    <source>
        <dbReference type="ARBA" id="ARBA00022692"/>
    </source>
</evidence>
<evidence type="ECO:0000256" key="7">
    <source>
        <dbReference type="RuleBase" id="RU079119"/>
    </source>
</evidence>
<comment type="subcellular location">
    <subcellularLocation>
        <location evidence="1">Membrane</location>
        <topology evidence="1">Multi-pass membrane protein</topology>
    </subcellularLocation>
</comment>
<keyword evidence="5 7" id="KW-0472">Membrane</keyword>
<evidence type="ECO:0000259" key="8">
    <source>
        <dbReference type="Pfam" id="PF01529"/>
    </source>
</evidence>
<evidence type="ECO:0000313" key="10">
    <source>
        <dbReference type="RefSeq" id="XP_016926766.4"/>
    </source>
</evidence>
<protein>
    <recommendedName>
        <fullName evidence="7">Palmitoyltransferase</fullName>
        <ecNumber evidence="7">2.3.1.225</ecNumber>
    </recommendedName>
</protein>
<dbReference type="RefSeq" id="XP_016926766.4">
    <property type="nucleotide sequence ID" value="XM_017071277.4"/>
</dbReference>
<gene>
    <name evidence="10" type="primary">LOC108007584</name>
</gene>
<accession>A0AB39Z1K5</accession>
<evidence type="ECO:0000256" key="4">
    <source>
        <dbReference type="ARBA" id="ARBA00022989"/>
    </source>
</evidence>
<keyword evidence="4 7" id="KW-1133">Transmembrane helix</keyword>
<comment type="catalytic activity">
    <reaction evidence="7">
        <text>L-cysteinyl-[protein] + hexadecanoyl-CoA = S-hexadecanoyl-L-cysteinyl-[protein] + CoA</text>
        <dbReference type="Rhea" id="RHEA:36683"/>
        <dbReference type="Rhea" id="RHEA-COMP:10131"/>
        <dbReference type="Rhea" id="RHEA-COMP:11032"/>
        <dbReference type="ChEBI" id="CHEBI:29950"/>
        <dbReference type="ChEBI" id="CHEBI:57287"/>
        <dbReference type="ChEBI" id="CHEBI:57379"/>
        <dbReference type="ChEBI" id="CHEBI:74151"/>
        <dbReference type="EC" id="2.3.1.225"/>
    </reaction>
</comment>
<dbReference type="InterPro" id="IPR001594">
    <property type="entry name" value="Palmitoyltrfase_DHHC"/>
</dbReference>
<evidence type="ECO:0000313" key="9">
    <source>
        <dbReference type="Proteomes" id="UP001652628"/>
    </source>
</evidence>
<name>A0AB39Z1K5_DROSZ</name>
<evidence type="ECO:0000256" key="1">
    <source>
        <dbReference type="ARBA" id="ARBA00004141"/>
    </source>
</evidence>
<comment type="domain">
    <text evidence="7">The DHHC domain is required for palmitoyltransferase activity.</text>
</comment>
<sequence>MVRFRVVLRAVCCWSRRMCFRAEEGILRFTQRHREKCVGLLHPFSAIFLLVLIGFMFIFELWYVLPSITDPQGMWHKLNWLLGIYVVFNILGNWWLGFARSTSVESLSPKRQHPAAGEAHLWHYCTSCQKLVPPRSWHCRLCNVCILKRDHHCTFTGNCIGHNNQRYFLGFLFHLTFGSGQALVYNAMLSSKIKAFGLSDPLLMIGHDYSQDADFEWKYTVASIFKLNFLLFMVPFGMFGLQMLMVHRNSTCYKIFDRSYDVGWRRNFELVLGKRGFWTFLSPTIASPLPNDGTYWIQKQFV</sequence>
<feature type="transmembrane region" description="Helical" evidence="7">
    <location>
        <begin position="167"/>
        <end position="188"/>
    </location>
</feature>
<feature type="transmembrane region" description="Helical" evidence="7">
    <location>
        <begin position="37"/>
        <end position="58"/>
    </location>
</feature>
<dbReference type="EC" id="2.3.1.225" evidence="7"/>
<proteinExistence type="inferred from homology"/>
<dbReference type="GeneID" id="108007584"/>
<dbReference type="PROSITE" id="PS50216">
    <property type="entry name" value="DHHC"/>
    <property type="match status" value="1"/>
</dbReference>
<feature type="transmembrane region" description="Helical" evidence="7">
    <location>
        <begin position="227"/>
        <end position="246"/>
    </location>
</feature>
<dbReference type="Proteomes" id="UP001652628">
    <property type="component" value="Chromosome 3"/>
</dbReference>
<organism evidence="9 10">
    <name type="scientific">Drosophila suzukii</name>
    <name type="common">Spotted-wing drosophila fruit fly</name>
    <dbReference type="NCBI Taxonomy" id="28584"/>
    <lineage>
        <taxon>Eukaryota</taxon>
        <taxon>Metazoa</taxon>
        <taxon>Ecdysozoa</taxon>
        <taxon>Arthropoda</taxon>
        <taxon>Hexapoda</taxon>
        <taxon>Insecta</taxon>
        <taxon>Pterygota</taxon>
        <taxon>Neoptera</taxon>
        <taxon>Endopterygota</taxon>
        <taxon>Diptera</taxon>
        <taxon>Brachycera</taxon>
        <taxon>Muscomorpha</taxon>
        <taxon>Ephydroidea</taxon>
        <taxon>Drosophilidae</taxon>
        <taxon>Drosophila</taxon>
        <taxon>Sophophora</taxon>
    </lineage>
</organism>
<keyword evidence="9" id="KW-1185">Reference proteome</keyword>